<evidence type="ECO:0000313" key="1">
    <source>
        <dbReference type="EMBL" id="GHA89708.1"/>
    </source>
</evidence>
<reference evidence="1" key="1">
    <citation type="journal article" date="2014" name="Int. J. Syst. Evol. Microbiol.">
        <title>Complete genome sequence of Corynebacterium casei LMG S-19264T (=DSM 44701T), isolated from a smear-ripened cheese.</title>
        <authorList>
            <consortium name="US DOE Joint Genome Institute (JGI-PGF)"/>
            <person name="Walter F."/>
            <person name="Albersmeier A."/>
            <person name="Kalinowski J."/>
            <person name="Ruckert C."/>
        </authorList>
    </citation>
    <scope>NUCLEOTIDE SEQUENCE</scope>
    <source>
        <strain evidence="1">KCTC 32513</strain>
    </source>
</reference>
<keyword evidence="2" id="KW-1185">Reference proteome</keyword>
<sequence>MRFEYKVITMKSRGMGLSTEKADTAFTEQLNQEGLLGWNLVNVMPYGASVRAFLKREK</sequence>
<protein>
    <recommendedName>
        <fullName evidence="3">DUF4177 domain-containing protein</fullName>
    </recommendedName>
</protein>
<accession>A0A8J3G213</accession>
<proteinExistence type="predicted"/>
<dbReference type="RefSeq" id="WP_373299049.1">
    <property type="nucleotide sequence ID" value="NZ_BMZH01000003.1"/>
</dbReference>
<comment type="caution">
    <text evidence="1">The sequence shown here is derived from an EMBL/GenBank/DDBJ whole genome shotgun (WGS) entry which is preliminary data.</text>
</comment>
<dbReference type="Proteomes" id="UP000634004">
    <property type="component" value="Unassembled WGS sequence"/>
</dbReference>
<dbReference type="EMBL" id="BMZH01000003">
    <property type="protein sequence ID" value="GHA89708.1"/>
    <property type="molecule type" value="Genomic_DNA"/>
</dbReference>
<dbReference type="AlphaFoldDB" id="A0A8J3G213"/>
<organism evidence="1 2">
    <name type="scientific">Algimonas arctica</name>
    <dbReference type="NCBI Taxonomy" id="1479486"/>
    <lineage>
        <taxon>Bacteria</taxon>
        <taxon>Pseudomonadati</taxon>
        <taxon>Pseudomonadota</taxon>
        <taxon>Alphaproteobacteria</taxon>
        <taxon>Maricaulales</taxon>
        <taxon>Robiginitomaculaceae</taxon>
        <taxon>Algimonas</taxon>
    </lineage>
</organism>
<gene>
    <name evidence="1" type="ORF">GCM10009069_11080</name>
</gene>
<dbReference type="InterPro" id="IPR025234">
    <property type="entry name" value="YjzH-like"/>
</dbReference>
<dbReference type="Pfam" id="PF13783">
    <property type="entry name" value="DUF4177"/>
    <property type="match status" value="1"/>
</dbReference>
<evidence type="ECO:0000313" key="2">
    <source>
        <dbReference type="Proteomes" id="UP000634004"/>
    </source>
</evidence>
<name>A0A8J3G213_9PROT</name>
<evidence type="ECO:0008006" key="3">
    <source>
        <dbReference type="Google" id="ProtNLM"/>
    </source>
</evidence>
<reference evidence="1" key="2">
    <citation type="submission" date="2020-09" db="EMBL/GenBank/DDBJ databases">
        <authorList>
            <person name="Sun Q."/>
            <person name="Kim S."/>
        </authorList>
    </citation>
    <scope>NUCLEOTIDE SEQUENCE</scope>
    <source>
        <strain evidence="1">KCTC 32513</strain>
    </source>
</reference>